<dbReference type="AlphaFoldDB" id="A0A2U1AY77"/>
<accession>A0A2U1AY77</accession>
<dbReference type="GO" id="GO:0016787">
    <property type="term" value="F:hydrolase activity"/>
    <property type="evidence" value="ECO:0007669"/>
    <property type="project" value="InterPro"/>
</dbReference>
<proteinExistence type="predicted"/>
<evidence type="ECO:0000313" key="2">
    <source>
        <dbReference type="EMBL" id="PVY41197.1"/>
    </source>
</evidence>
<feature type="domain" description="3-keto-alpha-glucoside-1,2-lyase/3-keto-2-hydroxy-glucal hydratase" evidence="1">
    <location>
        <begin position="45"/>
        <end position="250"/>
    </location>
</feature>
<dbReference type="OrthoDB" id="9806233at2"/>
<gene>
    <name evidence="2" type="ORF">C8E01_105123</name>
</gene>
<evidence type="ECO:0000259" key="1">
    <source>
        <dbReference type="Pfam" id="PF06439"/>
    </source>
</evidence>
<sequence length="252" mass="28468">MLRNILLGIILSTVLVSCQSPQSENDMATTENENTQAQATPVEEGWENLFDGKTTQGWHTYGKDSIGKAWKVEDGTLRLDASSKKDWQTSEGGDIVTAQKFDNFHLQLEWRIARNGNSGIMIYVQEDPAKYEYAWHTGPEMQVLDNEGHPDAKIKTHRAGDLYDLIASSPETVKPAGEWNAVEIISNQGQLEFYLNGTKVVSTTMWDDNWRKLIAGSKFKDMPDFGAFKSGKIALQDHGDDVWFRNIRIKRL</sequence>
<dbReference type="Pfam" id="PF06439">
    <property type="entry name" value="3keto-disac_hyd"/>
    <property type="match status" value="1"/>
</dbReference>
<comment type="caution">
    <text evidence="2">The sequence shown here is derived from an EMBL/GenBank/DDBJ whole genome shotgun (WGS) entry which is preliminary data.</text>
</comment>
<name>A0A2U1AY77_9BACT</name>
<reference evidence="2 3" key="1">
    <citation type="submission" date="2018-04" db="EMBL/GenBank/DDBJ databases">
        <title>Genomic Encyclopedia of Type Strains, Phase IV (KMG-IV): sequencing the most valuable type-strain genomes for metagenomic binning, comparative biology and taxonomic classification.</title>
        <authorList>
            <person name="Goeker M."/>
        </authorList>
    </citation>
    <scope>NUCLEOTIDE SEQUENCE [LARGE SCALE GENOMIC DNA]</scope>
    <source>
        <strain evidence="2 3">DSM 100231</strain>
    </source>
</reference>
<keyword evidence="3" id="KW-1185">Reference proteome</keyword>
<evidence type="ECO:0000313" key="3">
    <source>
        <dbReference type="Proteomes" id="UP000245466"/>
    </source>
</evidence>
<dbReference type="Gene3D" id="2.60.120.560">
    <property type="entry name" value="Exo-inulinase, domain 1"/>
    <property type="match status" value="1"/>
</dbReference>
<protein>
    <submittedName>
        <fullName evidence="2">Uncharacterized protein DUF1080</fullName>
    </submittedName>
</protein>
<organism evidence="2 3">
    <name type="scientific">Pontibacter virosus</name>
    <dbReference type="NCBI Taxonomy" id="1765052"/>
    <lineage>
        <taxon>Bacteria</taxon>
        <taxon>Pseudomonadati</taxon>
        <taxon>Bacteroidota</taxon>
        <taxon>Cytophagia</taxon>
        <taxon>Cytophagales</taxon>
        <taxon>Hymenobacteraceae</taxon>
        <taxon>Pontibacter</taxon>
    </lineage>
</organism>
<dbReference type="InterPro" id="IPR010496">
    <property type="entry name" value="AL/BT2_dom"/>
</dbReference>
<dbReference type="PROSITE" id="PS51257">
    <property type="entry name" value="PROKAR_LIPOPROTEIN"/>
    <property type="match status" value="1"/>
</dbReference>
<dbReference type="Proteomes" id="UP000245466">
    <property type="component" value="Unassembled WGS sequence"/>
</dbReference>
<dbReference type="RefSeq" id="WP_116543146.1">
    <property type="nucleotide sequence ID" value="NZ_QEKI01000005.1"/>
</dbReference>
<dbReference type="EMBL" id="QEKI01000005">
    <property type="protein sequence ID" value="PVY41197.1"/>
    <property type="molecule type" value="Genomic_DNA"/>
</dbReference>